<sequence>MGADVLDAEIAQHADGFQRSLTGVLRGNTRFALAPAGDAFKQGAAAVPLRLARGEGGVKMDMRLDEGRDRQPARASISPASAVCIAARAVMR</sequence>
<comment type="caution">
    <text evidence="1">The sequence shown here is derived from an EMBL/GenBank/DDBJ whole genome shotgun (WGS) entry which is preliminary data.</text>
</comment>
<protein>
    <submittedName>
        <fullName evidence="1">Uncharacterized protein</fullName>
    </submittedName>
</protein>
<accession>A0A919HS95</accession>
<reference evidence="1" key="1">
    <citation type="submission" date="2020-10" db="EMBL/GenBank/DDBJ databases">
        <title>Genome Sequence of ESBL Producing Zambian Clinical Strains.</title>
        <authorList>
            <person name="Shawa M."/>
            <person name="Furuta Y."/>
            <person name="Simbotwe M."/>
            <person name="Mulenga E."/>
            <person name="Mubanga M."/>
            <person name="Mulenga G."/>
            <person name="Kaile C."/>
            <person name="Zorigt T."/>
            <person name="Hang'ombe B."/>
            <person name="Higashi H."/>
        </authorList>
    </citation>
    <scope>NUCLEOTIDE SEQUENCE</scope>
    <source>
        <strain evidence="1">Zam_UTH_09</strain>
    </source>
</reference>
<dbReference type="AlphaFoldDB" id="A0A919HS95"/>
<organism evidence="1 2">
    <name type="scientific">Klebsiella pneumoniae</name>
    <dbReference type="NCBI Taxonomy" id="573"/>
    <lineage>
        <taxon>Bacteria</taxon>
        <taxon>Pseudomonadati</taxon>
        <taxon>Pseudomonadota</taxon>
        <taxon>Gammaproteobacteria</taxon>
        <taxon>Enterobacterales</taxon>
        <taxon>Enterobacteriaceae</taxon>
        <taxon>Klebsiella/Raoultella group</taxon>
        <taxon>Klebsiella</taxon>
        <taxon>Klebsiella pneumoniae complex</taxon>
    </lineage>
</organism>
<gene>
    <name evidence="1" type="ORF">KPZU09_30660</name>
</gene>
<dbReference type="EMBL" id="BNFF01000001">
    <property type="protein sequence ID" value="GHK53330.1"/>
    <property type="molecule type" value="Genomic_DNA"/>
</dbReference>
<evidence type="ECO:0000313" key="2">
    <source>
        <dbReference type="Proteomes" id="UP000655094"/>
    </source>
</evidence>
<name>A0A919HS95_KLEPN</name>
<dbReference type="Proteomes" id="UP000655094">
    <property type="component" value="Unassembled WGS sequence"/>
</dbReference>
<evidence type="ECO:0000313" key="1">
    <source>
        <dbReference type="EMBL" id="GHK53330.1"/>
    </source>
</evidence>
<proteinExistence type="predicted"/>